<dbReference type="STRING" id="478801.Ksed_02750"/>
<protein>
    <submittedName>
        <fullName evidence="1">Uncharacterized protein</fullName>
    </submittedName>
</protein>
<evidence type="ECO:0000313" key="1">
    <source>
        <dbReference type="EMBL" id="ACV05355.1"/>
    </source>
</evidence>
<dbReference type="KEGG" id="kse:Ksed_02750"/>
<dbReference type="Proteomes" id="UP000006666">
    <property type="component" value="Chromosome"/>
</dbReference>
<evidence type="ECO:0000313" key="2">
    <source>
        <dbReference type="Proteomes" id="UP000006666"/>
    </source>
</evidence>
<proteinExistence type="predicted"/>
<keyword evidence="2" id="KW-1185">Reference proteome</keyword>
<gene>
    <name evidence="1" type="ordered locus">Ksed_02750</name>
</gene>
<dbReference type="HOGENOM" id="CLU_1822824_0_0_11"/>
<name>C7NJM5_KYTSD</name>
<reference evidence="1 2" key="1">
    <citation type="journal article" date="2009" name="Stand. Genomic Sci.">
        <title>Complete genome sequence of Kytococcus sedentarius type strain (541).</title>
        <authorList>
            <person name="Sims D."/>
            <person name="Brettin T."/>
            <person name="Detter J.C."/>
            <person name="Han C."/>
            <person name="Lapidus A."/>
            <person name="Copeland A."/>
            <person name="Glavina Del Rio T."/>
            <person name="Nolan M."/>
            <person name="Chen F."/>
            <person name="Lucas S."/>
            <person name="Tice H."/>
            <person name="Cheng J.F."/>
            <person name="Bruce D."/>
            <person name="Goodwin L."/>
            <person name="Pitluck S."/>
            <person name="Ovchinnikova G."/>
            <person name="Pati A."/>
            <person name="Ivanova N."/>
            <person name="Mavrommatis K."/>
            <person name="Chen A."/>
            <person name="Palaniappan K."/>
            <person name="D'haeseleer P."/>
            <person name="Chain P."/>
            <person name="Bristow J."/>
            <person name="Eisen J.A."/>
            <person name="Markowitz V."/>
            <person name="Hugenholtz P."/>
            <person name="Schneider S."/>
            <person name="Goker M."/>
            <person name="Pukall R."/>
            <person name="Kyrpides N.C."/>
            <person name="Klenk H.P."/>
        </authorList>
    </citation>
    <scope>NUCLEOTIDE SEQUENCE [LARGE SCALE GENOMIC DNA]</scope>
    <source>
        <strain evidence="2">ATCC 14392 / DSM 20547 / JCM 11482 / CCUG 33030 / NBRC 15357 / NCTC 11040 / CCM 314 / 541</strain>
    </source>
</reference>
<accession>C7NJM5</accession>
<sequence>MGRMGGVTEGDGSELTPVTGWQSLWRGQYLTTTHGHEYALDVDFFDVGEKLHLYRDGRQVAVGRTQAVFFSLTVLLVALGLELPQLLQAFTRADWWQELTGWTFRSPIELPEQVNTGLSLAGVLAGLERALRMQHNALLDE</sequence>
<dbReference type="AlphaFoldDB" id="C7NJM5"/>
<dbReference type="EMBL" id="CP001686">
    <property type="protein sequence ID" value="ACV05355.1"/>
    <property type="molecule type" value="Genomic_DNA"/>
</dbReference>
<dbReference type="RefSeq" id="WP_012801773.1">
    <property type="nucleotide sequence ID" value="NC_013169.1"/>
</dbReference>
<organism evidence="1 2">
    <name type="scientific">Kytococcus sedentarius (strain ATCC 14392 / DSM 20547 / JCM 11482 / CCUG 33030 / NBRC 15357 / NCTC 11040 / CCM 314 / 541)</name>
    <name type="common">Micrococcus sedentarius</name>
    <dbReference type="NCBI Taxonomy" id="478801"/>
    <lineage>
        <taxon>Bacteria</taxon>
        <taxon>Bacillati</taxon>
        <taxon>Actinomycetota</taxon>
        <taxon>Actinomycetes</taxon>
        <taxon>Micrococcales</taxon>
        <taxon>Kytococcaceae</taxon>
        <taxon>Kytococcus</taxon>
    </lineage>
</organism>